<feature type="transmembrane region" description="Helical" evidence="1">
    <location>
        <begin position="12"/>
        <end position="33"/>
    </location>
</feature>
<name>A0A2P2ITU5_RHIMU</name>
<keyword evidence="1" id="KW-1133">Transmembrane helix</keyword>
<protein>
    <submittedName>
        <fullName evidence="2">Uncharacterized protein</fullName>
    </submittedName>
</protein>
<dbReference type="AlphaFoldDB" id="A0A2P2ITU5"/>
<proteinExistence type="predicted"/>
<keyword evidence="1" id="KW-0812">Transmembrane</keyword>
<keyword evidence="1" id="KW-0472">Membrane</keyword>
<evidence type="ECO:0000256" key="1">
    <source>
        <dbReference type="SAM" id="Phobius"/>
    </source>
</evidence>
<reference evidence="2" key="1">
    <citation type="submission" date="2018-02" db="EMBL/GenBank/DDBJ databases">
        <title>Rhizophora mucronata_Transcriptome.</title>
        <authorList>
            <person name="Meera S.P."/>
            <person name="Sreeshan A."/>
            <person name="Augustine A."/>
        </authorList>
    </citation>
    <scope>NUCLEOTIDE SEQUENCE</scope>
    <source>
        <tissue evidence="2">Leaf</tissue>
    </source>
</reference>
<organism evidence="2">
    <name type="scientific">Rhizophora mucronata</name>
    <name type="common">Asiatic mangrove</name>
    <dbReference type="NCBI Taxonomy" id="61149"/>
    <lineage>
        <taxon>Eukaryota</taxon>
        <taxon>Viridiplantae</taxon>
        <taxon>Streptophyta</taxon>
        <taxon>Embryophyta</taxon>
        <taxon>Tracheophyta</taxon>
        <taxon>Spermatophyta</taxon>
        <taxon>Magnoliopsida</taxon>
        <taxon>eudicotyledons</taxon>
        <taxon>Gunneridae</taxon>
        <taxon>Pentapetalae</taxon>
        <taxon>rosids</taxon>
        <taxon>fabids</taxon>
        <taxon>Malpighiales</taxon>
        <taxon>Rhizophoraceae</taxon>
        <taxon>Rhizophora</taxon>
    </lineage>
</organism>
<evidence type="ECO:0000313" key="2">
    <source>
        <dbReference type="EMBL" id="MBW84618.1"/>
    </source>
</evidence>
<dbReference type="EMBL" id="GGEC01004135">
    <property type="protein sequence ID" value="MBW84618.1"/>
    <property type="molecule type" value="Transcribed_RNA"/>
</dbReference>
<accession>A0A2P2ITU5</accession>
<sequence length="69" mass="7813">MKKNALCRHYMLSILICLSYAWGYFRTSAYIFFKSGDLSSTVGLLFCDQKVTSLSHGKSFCKMQGACVR</sequence>